<comment type="caution">
    <text evidence="2">The sequence shown here is derived from an EMBL/GenBank/DDBJ whole genome shotgun (WGS) entry which is preliminary data.</text>
</comment>
<keyword evidence="2" id="KW-0808">Transferase</keyword>
<dbReference type="NCBIfam" id="TIGR01444">
    <property type="entry name" value="fkbM_fam"/>
    <property type="match status" value="1"/>
</dbReference>
<organism evidence="2 3">
    <name type="scientific">Lysobacter cavernae</name>
    <dbReference type="NCBI Taxonomy" id="1685901"/>
    <lineage>
        <taxon>Bacteria</taxon>
        <taxon>Pseudomonadati</taxon>
        <taxon>Pseudomonadota</taxon>
        <taxon>Gammaproteobacteria</taxon>
        <taxon>Lysobacterales</taxon>
        <taxon>Lysobacteraceae</taxon>
        <taxon>Lysobacter</taxon>
    </lineage>
</organism>
<proteinExistence type="predicted"/>
<dbReference type="InterPro" id="IPR029063">
    <property type="entry name" value="SAM-dependent_MTases_sf"/>
</dbReference>
<dbReference type="EMBL" id="JBHRXK010000001">
    <property type="protein sequence ID" value="MFC3549817.1"/>
    <property type="molecule type" value="Genomic_DNA"/>
</dbReference>
<evidence type="ECO:0000259" key="1">
    <source>
        <dbReference type="Pfam" id="PF05050"/>
    </source>
</evidence>
<dbReference type="Pfam" id="PF05050">
    <property type="entry name" value="Methyltransf_21"/>
    <property type="match status" value="1"/>
</dbReference>
<dbReference type="PANTHER" id="PTHR34203">
    <property type="entry name" value="METHYLTRANSFERASE, FKBM FAMILY PROTEIN"/>
    <property type="match status" value="1"/>
</dbReference>
<accession>A0ABV7RMF8</accession>
<dbReference type="SUPFAM" id="SSF53335">
    <property type="entry name" value="S-adenosyl-L-methionine-dependent methyltransferases"/>
    <property type="match status" value="1"/>
</dbReference>
<protein>
    <submittedName>
        <fullName evidence="2">FkbM family methyltransferase</fullName>
    </submittedName>
</protein>
<keyword evidence="3" id="KW-1185">Reference proteome</keyword>
<dbReference type="RefSeq" id="WP_386757112.1">
    <property type="nucleotide sequence ID" value="NZ_JBHRXK010000001.1"/>
</dbReference>
<dbReference type="Proteomes" id="UP001595740">
    <property type="component" value="Unassembled WGS sequence"/>
</dbReference>
<gene>
    <name evidence="2" type="ORF">ACFOLC_02185</name>
</gene>
<feature type="domain" description="Methyltransferase FkbM" evidence="1">
    <location>
        <begin position="55"/>
        <end position="206"/>
    </location>
</feature>
<dbReference type="InterPro" id="IPR006342">
    <property type="entry name" value="FkbM_mtfrase"/>
</dbReference>
<dbReference type="InterPro" id="IPR052514">
    <property type="entry name" value="SAM-dependent_MTase"/>
</dbReference>
<dbReference type="PANTHER" id="PTHR34203:SF15">
    <property type="entry name" value="SLL1173 PROTEIN"/>
    <property type="match status" value="1"/>
</dbReference>
<dbReference type="GO" id="GO:0008168">
    <property type="term" value="F:methyltransferase activity"/>
    <property type="evidence" value="ECO:0007669"/>
    <property type="project" value="UniProtKB-KW"/>
</dbReference>
<reference evidence="3" key="1">
    <citation type="journal article" date="2019" name="Int. J. Syst. Evol. Microbiol.">
        <title>The Global Catalogue of Microorganisms (GCM) 10K type strain sequencing project: providing services to taxonomists for standard genome sequencing and annotation.</title>
        <authorList>
            <consortium name="The Broad Institute Genomics Platform"/>
            <consortium name="The Broad Institute Genome Sequencing Center for Infectious Disease"/>
            <person name="Wu L."/>
            <person name="Ma J."/>
        </authorList>
    </citation>
    <scope>NUCLEOTIDE SEQUENCE [LARGE SCALE GENOMIC DNA]</scope>
    <source>
        <strain evidence="3">KCTC 42875</strain>
    </source>
</reference>
<dbReference type="GO" id="GO:0032259">
    <property type="term" value="P:methylation"/>
    <property type="evidence" value="ECO:0007669"/>
    <property type="project" value="UniProtKB-KW"/>
</dbReference>
<evidence type="ECO:0000313" key="2">
    <source>
        <dbReference type="EMBL" id="MFC3549817.1"/>
    </source>
</evidence>
<name>A0ABV7RMF8_9GAMM</name>
<dbReference type="Gene3D" id="3.40.50.150">
    <property type="entry name" value="Vaccinia Virus protein VP39"/>
    <property type="match status" value="1"/>
</dbReference>
<sequence length="230" mass="25056">MTLLKTFAAQLPSNWQHELKKLNYGRQIRRNRFFTTEPEFALVDSIIQPGDWVIDVGANVGHYTKRFSELAGPGGRVIAFEPVPTTFALLAANVRLFANNNVTLLNAAASNTTATVGMAIPHFDSGLTNYYEAHLSALDDGALAVLALPIDALGIEHRVALVKVDAEGHDAVVLDGMQRLLARDHPVLIVETASDDVIASLTRLGYGWQRLPDSPNLVFRANPHGMPRPA</sequence>
<evidence type="ECO:0000313" key="3">
    <source>
        <dbReference type="Proteomes" id="UP001595740"/>
    </source>
</evidence>
<keyword evidence="2" id="KW-0489">Methyltransferase</keyword>